<sequence>MKIIMQELQLMRKDMKEMRGNIINLCIEHRDQSKIEGHITFLYSMEYGNFSPHAITFEHNSYYCHEGNRLEARNSYNYTSCKRVPRNEIKNGENYVKMDERFHKRRGDIERYHDSYDHYEHSYGSKDKYIDHNDSYSYGGYNYKRSSQTLGTTSRPLSYNNLKLSLLCGTFGAYDYVAWEQNMESLFYSYNDCKCENRKRIGSQPIKTWNLMRQALRNRFGIRNHEGQRQGQTKEKSMESSMGKKSTKVYELSQAQDVVDKKVIHHDEKKTCTFIKEEKSREEKVKSEK</sequence>
<comment type="caution">
    <text evidence="1">The sequence shown here is derived from an EMBL/GenBank/DDBJ whole genome shotgun (WGS) entry which is preliminary data.</text>
</comment>
<evidence type="ECO:0000313" key="1">
    <source>
        <dbReference type="EMBL" id="KAI5664199.1"/>
    </source>
</evidence>
<accession>A0ACC0AVP3</accession>
<name>A0ACC0AVP3_CATRO</name>
<proteinExistence type="predicted"/>
<organism evidence="1 2">
    <name type="scientific">Catharanthus roseus</name>
    <name type="common">Madagascar periwinkle</name>
    <name type="synonym">Vinca rosea</name>
    <dbReference type="NCBI Taxonomy" id="4058"/>
    <lineage>
        <taxon>Eukaryota</taxon>
        <taxon>Viridiplantae</taxon>
        <taxon>Streptophyta</taxon>
        <taxon>Embryophyta</taxon>
        <taxon>Tracheophyta</taxon>
        <taxon>Spermatophyta</taxon>
        <taxon>Magnoliopsida</taxon>
        <taxon>eudicotyledons</taxon>
        <taxon>Gunneridae</taxon>
        <taxon>Pentapetalae</taxon>
        <taxon>asterids</taxon>
        <taxon>lamiids</taxon>
        <taxon>Gentianales</taxon>
        <taxon>Apocynaceae</taxon>
        <taxon>Rauvolfioideae</taxon>
        <taxon>Vinceae</taxon>
        <taxon>Catharanthinae</taxon>
        <taxon>Catharanthus</taxon>
    </lineage>
</organism>
<protein>
    <submittedName>
        <fullName evidence="1">Uncharacterized protein</fullName>
    </submittedName>
</protein>
<dbReference type="EMBL" id="CM044705">
    <property type="protein sequence ID" value="KAI5664199.1"/>
    <property type="molecule type" value="Genomic_DNA"/>
</dbReference>
<keyword evidence="2" id="KW-1185">Reference proteome</keyword>
<gene>
    <name evidence="1" type="ORF">M9H77_23522</name>
</gene>
<evidence type="ECO:0000313" key="2">
    <source>
        <dbReference type="Proteomes" id="UP001060085"/>
    </source>
</evidence>
<dbReference type="Proteomes" id="UP001060085">
    <property type="component" value="Linkage Group LG05"/>
</dbReference>
<reference evidence="2" key="1">
    <citation type="journal article" date="2023" name="Nat. Plants">
        <title>Single-cell RNA sequencing provides a high-resolution roadmap for understanding the multicellular compartmentation of specialized metabolism.</title>
        <authorList>
            <person name="Sun S."/>
            <person name="Shen X."/>
            <person name="Li Y."/>
            <person name="Li Y."/>
            <person name="Wang S."/>
            <person name="Li R."/>
            <person name="Zhang H."/>
            <person name="Shen G."/>
            <person name="Guo B."/>
            <person name="Wei J."/>
            <person name="Xu J."/>
            <person name="St-Pierre B."/>
            <person name="Chen S."/>
            <person name="Sun C."/>
        </authorList>
    </citation>
    <scope>NUCLEOTIDE SEQUENCE [LARGE SCALE GENOMIC DNA]</scope>
</reference>